<name>A0A1H9ALE3_9ACTN</name>
<reference evidence="2" key="1">
    <citation type="submission" date="2016-10" db="EMBL/GenBank/DDBJ databases">
        <authorList>
            <person name="Varghese N."/>
            <person name="Submissions S."/>
        </authorList>
    </citation>
    <scope>NUCLEOTIDE SEQUENCE [LARGE SCALE GENOMIC DNA]</scope>
    <source>
        <strain evidence="2">CGMCC 4.6856</strain>
    </source>
</reference>
<protein>
    <submittedName>
        <fullName evidence="1">Uncharacterized protein</fullName>
    </submittedName>
</protein>
<evidence type="ECO:0000313" key="2">
    <source>
        <dbReference type="Proteomes" id="UP000198504"/>
    </source>
</evidence>
<dbReference type="STRING" id="1036181.SAMN05421756_101652"/>
<dbReference type="OrthoDB" id="5379188at2"/>
<accession>A0A1H9ALE3</accession>
<evidence type="ECO:0000313" key="1">
    <source>
        <dbReference type="EMBL" id="SEP77566.1"/>
    </source>
</evidence>
<keyword evidence="2" id="KW-1185">Reference proteome</keyword>
<dbReference type="Proteomes" id="UP000198504">
    <property type="component" value="Unassembled WGS sequence"/>
</dbReference>
<dbReference type="RefSeq" id="WP_091177636.1">
    <property type="nucleotide sequence ID" value="NZ_FOFA01000001.1"/>
</dbReference>
<organism evidence="1 2">
    <name type="scientific">Microlunatus flavus</name>
    <dbReference type="NCBI Taxonomy" id="1036181"/>
    <lineage>
        <taxon>Bacteria</taxon>
        <taxon>Bacillati</taxon>
        <taxon>Actinomycetota</taxon>
        <taxon>Actinomycetes</taxon>
        <taxon>Propionibacteriales</taxon>
        <taxon>Propionibacteriaceae</taxon>
        <taxon>Microlunatus</taxon>
    </lineage>
</organism>
<dbReference type="AlphaFoldDB" id="A0A1H9ALE3"/>
<sequence>MPSPAPTALISWAHDPDFGVESDQWLGEVLQLTVNLRHFGVDADVDLFHYSEPGVVWTQWGPSRIRECDFTLAIVNRAWRERFEGTNSPTRGAGAAAEANTLLGLFEKDQHDFRRRLLVVVLPGADRGDIPAQLMGQQRFVLKDLTFDAMTPLLRLLHGGEEFRMPDLGSVPDLPARRIAAMDDALGTPSRHETVAGVPDDGQLVVQEQLARNSTAGAVRQLLSEFASWPMTQVRGTRHRGDGPRSGDDFTGYLRLLVDGKTVGYLYANTGRLNPKVAESAIVDTLRDKSRARRVRSSSASHQVAIDVVDEESARQALAILRGTVAARS</sequence>
<proteinExistence type="predicted"/>
<gene>
    <name evidence="1" type="ORF">SAMN05421756_101652</name>
</gene>
<dbReference type="EMBL" id="FOFA01000001">
    <property type="protein sequence ID" value="SEP77566.1"/>
    <property type="molecule type" value="Genomic_DNA"/>
</dbReference>